<keyword evidence="2" id="KW-0812">Transmembrane</keyword>
<keyword evidence="1" id="KW-0175">Coiled coil</keyword>
<sequence>MAPDPTSKLIHAATHFLGKPPDALTNQERVVLERAISKRALSRDPTLAFDDGLTFGQRLADGVAAFGGSWAFIIGFGVCLLLWTGANLLLRGAAFDPYPFIFLNLMLSMLAAIQAPVIMMSQNRQAAKDREVSAHDYEVNLKAEIEIMALHDKVDRLREEDLRNLILRQQDQIERLTRLVEKHVAGGEDKGESA</sequence>
<feature type="transmembrane region" description="Helical" evidence="2">
    <location>
        <begin position="63"/>
        <end position="86"/>
    </location>
</feature>
<protein>
    <recommendedName>
        <fullName evidence="5">DUF1003 domain-containing protein</fullName>
    </recommendedName>
</protein>
<feature type="coiled-coil region" evidence="1">
    <location>
        <begin position="140"/>
        <end position="179"/>
    </location>
</feature>
<dbReference type="OrthoDB" id="9795736at2"/>
<dbReference type="PANTHER" id="PTHR41386">
    <property type="entry name" value="INTEGRAL MEMBRANE PROTEIN-RELATED"/>
    <property type="match status" value="1"/>
</dbReference>
<dbReference type="Pfam" id="PF06210">
    <property type="entry name" value="DUF1003"/>
    <property type="match status" value="1"/>
</dbReference>
<dbReference type="AlphaFoldDB" id="A0A447IE92"/>
<dbReference type="Proteomes" id="UP000268844">
    <property type="component" value="Unassembled WGS sequence"/>
</dbReference>
<gene>
    <name evidence="3" type="ORF">DEVEQU_02941</name>
</gene>
<keyword evidence="2" id="KW-1133">Transmembrane helix</keyword>
<keyword evidence="4" id="KW-1185">Reference proteome</keyword>
<accession>A0A447IE92</accession>
<feature type="transmembrane region" description="Helical" evidence="2">
    <location>
        <begin position="98"/>
        <end position="120"/>
    </location>
</feature>
<proteinExistence type="predicted"/>
<dbReference type="EMBL" id="UZWD01000036">
    <property type="protein sequence ID" value="VDS05796.1"/>
    <property type="molecule type" value="Genomic_DNA"/>
</dbReference>
<evidence type="ECO:0000313" key="3">
    <source>
        <dbReference type="EMBL" id="VDS05796.1"/>
    </source>
</evidence>
<dbReference type="InterPro" id="IPR010406">
    <property type="entry name" value="DUF1003"/>
</dbReference>
<evidence type="ECO:0000313" key="4">
    <source>
        <dbReference type="Proteomes" id="UP000268844"/>
    </source>
</evidence>
<name>A0A447IE92_9HYPH</name>
<evidence type="ECO:0000256" key="1">
    <source>
        <dbReference type="SAM" id="Coils"/>
    </source>
</evidence>
<evidence type="ECO:0008006" key="5">
    <source>
        <dbReference type="Google" id="ProtNLM"/>
    </source>
</evidence>
<reference evidence="3 4" key="1">
    <citation type="submission" date="2018-12" db="EMBL/GenBank/DDBJ databases">
        <authorList>
            <person name="Criscuolo A."/>
        </authorList>
    </citation>
    <scope>NUCLEOTIDE SEQUENCE [LARGE SCALE GENOMIC DNA]</scope>
    <source>
        <strain evidence="3">ACIP1116281</strain>
    </source>
</reference>
<dbReference type="RefSeq" id="WP_126151328.1">
    <property type="nucleotide sequence ID" value="NZ_JBHTMH010000001.1"/>
</dbReference>
<dbReference type="PANTHER" id="PTHR41386:SF1">
    <property type="entry name" value="MEMBRANE PROTEIN"/>
    <property type="match status" value="1"/>
</dbReference>
<evidence type="ECO:0000256" key="2">
    <source>
        <dbReference type="SAM" id="Phobius"/>
    </source>
</evidence>
<organism evidence="3 4">
    <name type="scientific">Devosia equisanguinis</name>
    <dbReference type="NCBI Taxonomy" id="2490941"/>
    <lineage>
        <taxon>Bacteria</taxon>
        <taxon>Pseudomonadati</taxon>
        <taxon>Pseudomonadota</taxon>
        <taxon>Alphaproteobacteria</taxon>
        <taxon>Hyphomicrobiales</taxon>
        <taxon>Devosiaceae</taxon>
        <taxon>Devosia</taxon>
    </lineage>
</organism>
<keyword evidence="2" id="KW-0472">Membrane</keyword>